<protein>
    <submittedName>
        <fullName evidence="1">Heme oxygenase-like protein</fullName>
    </submittedName>
</protein>
<evidence type="ECO:0000313" key="1">
    <source>
        <dbReference type="EMBL" id="RZU11314.1"/>
    </source>
</evidence>
<dbReference type="RefSeq" id="WP_130447768.1">
    <property type="nucleotide sequence ID" value="NZ_SHKR01000015.1"/>
</dbReference>
<dbReference type="Gene3D" id="1.20.910.10">
    <property type="entry name" value="Heme oxygenase-like"/>
    <property type="match status" value="1"/>
</dbReference>
<dbReference type="AlphaFoldDB" id="A0A4Q7WMH1"/>
<keyword evidence="2" id="KW-1185">Reference proteome</keyword>
<dbReference type="SMART" id="SM01236">
    <property type="entry name" value="Haem_oxygenase_2"/>
    <property type="match status" value="1"/>
</dbReference>
<gene>
    <name evidence="1" type="ORF">EV645_6476</name>
</gene>
<organism evidence="1 2">
    <name type="scientific">Kribbella rubisoli</name>
    <dbReference type="NCBI Taxonomy" id="3075929"/>
    <lineage>
        <taxon>Bacteria</taxon>
        <taxon>Bacillati</taxon>
        <taxon>Actinomycetota</taxon>
        <taxon>Actinomycetes</taxon>
        <taxon>Propionibacteriales</taxon>
        <taxon>Kribbellaceae</taxon>
        <taxon>Kribbella</taxon>
    </lineage>
</organism>
<proteinExistence type="predicted"/>
<dbReference type="InterPro" id="IPR016084">
    <property type="entry name" value="Haem_Oase-like_multi-hlx"/>
</dbReference>
<dbReference type="SUPFAM" id="SSF48613">
    <property type="entry name" value="Heme oxygenase-like"/>
    <property type="match status" value="1"/>
</dbReference>
<reference evidence="1 2" key="1">
    <citation type="journal article" date="2015" name="Stand. Genomic Sci.">
        <title>Genomic Encyclopedia of Bacterial and Archaeal Type Strains, Phase III: the genomes of soil and plant-associated and newly described type strains.</title>
        <authorList>
            <person name="Whitman W.B."/>
            <person name="Woyke T."/>
            <person name="Klenk H.P."/>
            <person name="Zhou Y."/>
            <person name="Lilburn T.G."/>
            <person name="Beck B.J."/>
            <person name="De Vos P."/>
            <person name="Vandamme P."/>
            <person name="Eisen J.A."/>
            <person name="Garrity G."/>
            <person name="Hugenholtz P."/>
            <person name="Kyrpides N.C."/>
        </authorList>
    </citation>
    <scope>NUCLEOTIDE SEQUENCE [LARGE SCALE GENOMIC DNA]</scope>
    <source>
        <strain evidence="1 2">VKM Ac-2540</strain>
    </source>
</reference>
<dbReference type="EMBL" id="SHKR01000015">
    <property type="protein sequence ID" value="RZU11314.1"/>
    <property type="molecule type" value="Genomic_DNA"/>
</dbReference>
<sequence>MQLPSPRGRLSTWLTNRLTRRDNTPLTPEIDPLDRPYADDDLQLALWVAYELQYRGFDDVSPDFQWDPDVIAFRTRLERPWTDWLETNCRVTTTAEPVATQLRALTDAADGPRLAPYLRRHATREQFRDFVLNRSVYQLKEADPHSFGIARLDGAAKAALVEIEADEYGGGRAERMHSELFRTTMRWLGLDDTYGEYVGVVPAVTLAMSNVMSLFAMHSRWTGALIGHLAALEMTSTLPNRQYAAGAIRLGASEDEARYFTEHVEADAVHEQIAAHDLCGSYVRQHPDAIGDVLFGARCSLAIDGLFADHLLTKWNNSSHPVESVGAGLLIPRYLPASSGGRGLHRGSRRWSG</sequence>
<evidence type="ECO:0000313" key="2">
    <source>
        <dbReference type="Proteomes" id="UP000292027"/>
    </source>
</evidence>
<dbReference type="Proteomes" id="UP000292027">
    <property type="component" value="Unassembled WGS sequence"/>
</dbReference>
<comment type="caution">
    <text evidence="1">The sequence shown here is derived from an EMBL/GenBank/DDBJ whole genome shotgun (WGS) entry which is preliminary data.</text>
</comment>
<dbReference type="OrthoDB" id="252872at2"/>
<name>A0A4Q7WMH1_9ACTN</name>
<dbReference type="Pfam" id="PF14518">
    <property type="entry name" value="Haem_oxygenas_2"/>
    <property type="match status" value="1"/>
</dbReference>
<accession>A0A4Q7WMH1</accession>